<dbReference type="PANTHER" id="PTHR37478">
    <property type="match status" value="1"/>
</dbReference>
<dbReference type="AlphaFoldDB" id="A0A1F7XB09"/>
<dbReference type="EMBL" id="MGFT01000003">
    <property type="protein sequence ID" value="OGM12210.1"/>
    <property type="molecule type" value="Genomic_DNA"/>
</dbReference>
<dbReference type="STRING" id="1802481.A2W13_01010"/>
<evidence type="ECO:0000256" key="1">
    <source>
        <dbReference type="ARBA" id="ARBA00009350"/>
    </source>
</evidence>
<proteinExistence type="inferred from homology"/>
<accession>A0A1F7XB09</accession>
<dbReference type="HAMAP" id="MF_00674">
    <property type="entry name" value="UPF0251"/>
    <property type="match status" value="1"/>
</dbReference>
<evidence type="ECO:0000256" key="2">
    <source>
        <dbReference type="HAMAP-Rule" id="MF_00674"/>
    </source>
</evidence>
<dbReference type="PANTHER" id="PTHR37478:SF2">
    <property type="entry name" value="UPF0251 PROTEIN TK0562"/>
    <property type="match status" value="1"/>
</dbReference>
<name>A0A1F7XB09_9BACT</name>
<gene>
    <name evidence="3" type="ORF">A2W13_01010</name>
</gene>
<dbReference type="Pfam" id="PF02001">
    <property type="entry name" value="DUF134"/>
    <property type="match status" value="1"/>
</dbReference>
<comment type="caution">
    <text evidence="3">The sequence shown here is derived from an EMBL/GenBank/DDBJ whole genome shotgun (WGS) entry which is preliminary data.</text>
</comment>
<sequence length="94" mass="10671">MPRPKIPRCVRFDPGVYYFKPQGIPLRELEEVVLLPDELEALKLHEVDGLEQIEASERMKISQPTFARLLGAAHKKISHAIIEGKAIKISKLDL</sequence>
<protein>
    <recommendedName>
        <fullName evidence="2">UPF0251 protein A2W13_01010</fullName>
    </recommendedName>
</protein>
<dbReference type="Proteomes" id="UP000178533">
    <property type="component" value="Unassembled WGS sequence"/>
</dbReference>
<comment type="similarity">
    <text evidence="1 2">Belongs to the UPF0251 family.</text>
</comment>
<organism evidence="3 4">
    <name type="scientific">Candidatus Woesebacteria bacterium RBG_16_36_11</name>
    <dbReference type="NCBI Taxonomy" id="1802481"/>
    <lineage>
        <taxon>Bacteria</taxon>
        <taxon>Candidatus Woeseibacteriota</taxon>
    </lineage>
</organism>
<evidence type="ECO:0000313" key="4">
    <source>
        <dbReference type="Proteomes" id="UP000178533"/>
    </source>
</evidence>
<evidence type="ECO:0000313" key="3">
    <source>
        <dbReference type="EMBL" id="OGM12210.1"/>
    </source>
</evidence>
<reference evidence="3 4" key="1">
    <citation type="journal article" date="2016" name="Nat. Commun.">
        <title>Thousands of microbial genomes shed light on interconnected biogeochemical processes in an aquifer system.</title>
        <authorList>
            <person name="Anantharaman K."/>
            <person name="Brown C.T."/>
            <person name="Hug L.A."/>
            <person name="Sharon I."/>
            <person name="Castelle C.J."/>
            <person name="Probst A.J."/>
            <person name="Thomas B.C."/>
            <person name="Singh A."/>
            <person name="Wilkins M.J."/>
            <person name="Karaoz U."/>
            <person name="Brodie E.L."/>
            <person name="Williams K.H."/>
            <person name="Hubbard S.S."/>
            <person name="Banfield J.F."/>
        </authorList>
    </citation>
    <scope>NUCLEOTIDE SEQUENCE [LARGE SCALE GENOMIC DNA]</scope>
</reference>
<dbReference type="InterPro" id="IPR002852">
    <property type="entry name" value="UPF0251"/>
</dbReference>